<dbReference type="PANTHER" id="PTHR10885">
    <property type="entry name" value="ISOPENTENYL-DIPHOSPHATE DELTA-ISOMERASE"/>
    <property type="match status" value="1"/>
</dbReference>
<evidence type="ECO:0000259" key="1">
    <source>
        <dbReference type="PROSITE" id="PS51462"/>
    </source>
</evidence>
<name>A0A1F7XLD0_9BACT</name>
<dbReference type="Gene3D" id="3.90.79.10">
    <property type="entry name" value="Nucleoside Triphosphate Pyrophosphohydrolase"/>
    <property type="match status" value="1"/>
</dbReference>
<dbReference type="GO" id="GO:0003824">
    <property type="term" value="F:catalytic activity"/>
    <property type="evidence" value="ECO:0007669"/>
    <property type="project" value="UniProtKB-ARBA"/>
</dbReference>
<dbReference type="Proteomes" id="UP000177382">
    <property type="component" value="Unassembled WGS sequence"/>
</dbReference>
<proteinExistence type="predicted"/>
<dbReference type="AlphaFoldDB" id="A0A1F7XLD0"/>
<organism evidence="2 3">
    <name type="scientific">Candidatus Woesebacteria bacterium RBG_16_42_24</name>
    <dbReference type="NCBI Taxonomy" id="1802485"/>
    <lineage>
        <taxon>Bacteria</taxon>
        <taxon>Candidatus Woeseibacteriota</taxon>
    </lineage>
</organism>
<evidence type="ECO:0000313" key="2">
    <source>
        <dbReference type="EMBL" id="OGM15168.1"/>
    </source>
</evidence>
<sequence>MEDEEYLDIVDRNDKVVGRDTRNNIWKRGLEHNVRVVNIFVLNAENKILLPTRSMKKKIFPGCYDFSCGEHVRSGESYLEAAKRGLNEELSIKEAKIQELGKMTPKDGVGCFAMVYRVDIADDIGEFNKQEIDKLEWLDVVTITAMAKAHPENFKRGILETITKFSALLRKIH</sequence>
<accession>A0A1F7XLD0</accession>
<dbReference type="STRING" id="1802485.A2V97_00310"/>
<comment type="caution">
    <text evidence="2">The sequence shown here is derived from an EMBL/GenBank/DDBJ whole genome shotgun (WGS) entry which is preliminary data.</text>
</comment>
<dbReference type="InterPro" id="IPR000086">
    <property type="entry name" value="NUDIX_hydrolase_dom"/>
</dbReference>
<reference evidence="2 3" key="1">
    <citation type="journal article" date="2016" name="Nat. Commun.">
        <title>Thousands of microbial genomes shed light on interconnected biogeochemical processes in an aquifer system.</title>
        <authorList>
            <person name="Anantharaman K."/>
            <person name="Brown C.T."/>
            <person name="Hug L.A."/>
            <person name="Sharon I."/>
            <person name="Castelle C.J."/>
            <person name="Probst A.J."/>
            <person name="Thomas B.C."/>
            <person name="Singh A."/>
            <person name="Wilkins M.J."/>
            <person name="Karaoz U."/>
            <person name="Brodie E.L."/>
            <person name="Williams K.H."/>
            <person name="Hubbard S.S."/>
            <person name="Banfield J.F."/>
        </authorList>
    </citation>
    <scope>NUCLEOTIDE SEQUENCE [LARGE SCALE GENOMIC DNA]</scope>
</reference>
<dbReference type="Pfam" id="PF00293">
    <property type="entry name" value="NUDIX"/>
    <property type="match status" value="1"/>
</dbReference>
<gene>
    <name evidence="2" type="ORF">A2V97_00310</name>
</gene>
<dbReference type="InterPro" id="IPR015797">
    <property type="entry name" value="NUDIX_hydrolase-like_dom_sf"/>
</dbReference>
<dbReference type="PROSITE" id="PS51462">
    <property type="entry name" value="NUDIX"/>
    <property type="match status" value="1"/>
</dbReference>
<evidence type="ECO:0000313" key="3">
    <source>
        <dbReference type="Proteomes" id="UP000177382"/>
    </source>
</evidence>
<protein>
    <recommendedName>
        <fullName evidence="1">Nudix hydrolase domain-containing protein</fullName>
    </recommendedName>
</protein>
<dbReference type="SUPFAM" id="SSF55811">
    <property type="entry name" value="Nudix"/>
    <property type="match status" value="1"/>
</dbReference>
<dbReference type="PANTHER" id="PTHR10885:SF0">
    <property type="entry name" value="ISOPENTENYL-DIPHOSPHATE DELTA-ISOMERASE"/>
    <property type="match status" value="1"/>
</dbReference>
<feature type="domain" description="Nudix hydrolase" evidence="1">
    <location>
        <begin position="32"/>
        <end position="160"/>
    </location>
</feature>
<dbReference type="EMBL" id="MGFX01000007">
    <property type="protein sequence ID" value="OGM15168.1"/>
    <property type="molecule type" value="Genomic_DNA"/>
</dbReference>